<evidence type="ECO:0000313" key="3">
    <source>
        <dbReference type="Proteomes" id="UP000000383"/>
    </source>
</evidence>
<dbReference type="STRING" id="666681.M301_2370"/>
<dbReference type="InterPro" id="IPR001279">
    <property type="entry name" value="Metallo-B-lactamas"/>
</dbReference>
<dbReference type="Gene3D" id="3.60.15.10">
    <property type="entry name" value="Ribonuclease Z/Hydroxyacylglutathione hydrolase-like"/>
    <property type="match status" value="1"/>
</dbReference>
<gene>
    <name evidence="2" type="ordered locus">M301_2370</name>
</gene>
<dbReference type="AlphaFoldDB" id="D7DM39"/>
<organism evidence="2 3">
    <name type="scientific">Methylotenera versatilis (strain 301)</name>
    <dbReference type="NCBI Taxonomy" id="666681"/>
    <lineage>
        <taxon>Bacteria</taxon>
        <taxon>Pseudomonadati</taxon>
        <taxon>Pseudomonadota</taxon>
        <taxon>Betaproteobacteria</taxon>
        <taxon>Nitrosomonadales</taxon>
        <taxon>Methylophilaceae</taxon>
        <taxon>Methylotenera</taxon>
    </lineage>
</organism>
<dbReference type="eggNOG" id="COG1235">
    <property type="taxonomic scope" value="Bacteria"/>
</dbReference>
<reference evidence="2 3" key="2">
    <citation type="journal article" date="2011" name="J. Bacteriol.">
        <title>Genomes of three methylotrophs from a single niche uncover genetic and metabolic divergence of Methylophilaceae.</title>
        <authorList>
            <person name="Lapidus A."/>
            <person name="Clum A."/>
            <person name="Labutti K."/>
            <person name="Kaluzhnaya M.G."/>
            <person name="Lim S."/>
            <person name="Beck D.A."/>
            <person name="Glavina Del Rio T."/>
            <person name="Nolan M."/>
            <person name="Mavromatis K."/>
            <person name="Huntemann M."/>
            <person name="Lucas S."/>
            <person name="Lidstrom M.E."/>
            <person name="Ivanova N."/>
            <person name="Chistoserdova L."/>
        </authorList>
    </citation>
    <scope>NUCLEOTIDE SEQUENCE [LARGE SCALE GENOMIC DNA]</scope>
    <source>
        <strain evidence="2 3">301</strain>
    </source>
</reference>
<feature type="domain" description="Metallo-beta-lactamase" evidence="1">
    <location>
        <begin position="11"/>
        <end position="216"/>
    </location>
</feature>
<sequence length="259" mass="28329">MRFASLGSGSAGNALVVEVNQTRLMLDCGFSIKETLARLARLSLQPDDLAGIVITHEHDDHAGGAFKFAAKYKIPVWLTYGTLKMSSRYIPIQHDLQLNVVDSHSEFSVGDIHVQPYPVPHDAREPMQCVFSDGNHKLGVLTDVGRTTPHIVERLSGCRALVLECNHDASMLQTGPYSWALKKRVGGDLGHLENLDSANLLSKLDNSQLQHILAAHLSAKNNTPALARSSLANVLGCEDDWVGIADQLQGFDWREITSS</sequence>
<dbReference type="InterPro" id="IPR036866">
    <property type="entry name" value="RibonucZ/Hydroxyglut_hydro"/>
</dbReference>
<dbReference type="OrthoDB" id="9803916at2"/>
<evidence type="ECO:0000259" key="1">
    <source>
        <dbReference type="SMART" id="SM00849"/>
    </source>
</evidence>
<name>D7DM39_METV0</name>
<dbReference type="SUPFAM" id="SSF56281">
    <property type="entry name" value="Metallo-hydrolase/oxidoreductase"/>
    <property type="match status" value="1"/>
</dbReference>
<protein>
    <submittedName>
        <fullName evidence="2">Beta-lactamase domain protein</fullName>
    </submittedName>
</protein>
<dbReference type="RefSeq" id="WP_013149041.1">
    <property type="nucleotide sequence ID" value="NC_014207.1"/>
</dbReference>
<accession>D7DM39</accession>
<proteinExistence type="predicted"/>
<dbReference type="HOGENOM" id="CLU_073253_1_0_4"/>
<dbReference type="PANTHER" id="PTHR47619:SF1">
    <property type="entry name" value="EXODEOXYRIBONUCLEASE WALJ"/>
    <property type="match status" value="1"/>
</dbReference>
<keyword evidence="3" id="KW-1185">Reference proteome</keyword>
<dbReference type="Pfam" id="PF12706">
    <property type="entry name" value="Lactamase_B_2"/>
    <property type="match status" value="1"/>
</dbReference>
<dbReference type="KEGG" id="meh:M301_2370"/>
<dbReference type="InterPro" id="IPR052533">
    <property type="entry name" value="WalJ/YycJ-like"/>
</dbReference>
<reference evidence="3" key="1">
    <citation type="submission" date="2010-05" db="EMBL/GenBank/DDBJ databases">
        <title>Complete sequence of Methylotenera sp. 301.</title>
        <authorList>
            <person name="Lucas S."/>
            <person name="Copeland A."/>
            <person name="Lapidus A."/>
            <person name="Cheng J.-F."/>
            <person name="Bruce D."/>
            <person name="Goodwin L."/>
            <person name="Pitluck S."/>
            <person name="Clum A."/>
            <person name="Land M."/>
            <person name="Hauser L."/>
            <person name="Kyrpides N."/>
            <person name="Ivanova N."/>
            <person name="Chistoservova L."/>
            <person name="Kalyuzhnaya M."/>
            <person name="Woyke T."/>
        </authorList>
    </citation>
    <scope>NUCLEOTIDE SEQUENCE [LARGE SCALE GENOMIC DNA]</scope>
    <source>
        <strain evidence="3">301</strain>
    </source>
</reference>
<dbReference type="Proteomes" id="UP000000383">
    <property type="component" value="Chromosome"/>
</dbReference>
<dbReference type="SMART" id="SM00849">
    <property type="entry name" value="Lactamase_B"/>
    <property type="match status" value="1"/>
</dbReference>
<dbReference type="EMBL" id="CP002056">
    <property type="protein sequence ID" value="ADI30733.1"/>
    <property type="molecule type" value="Genomic_DNA"/>
</dbReference>
<dbReference type="PANTHER" id="PTHR47619">
    <property type="entry name" value="METALLO-HYDROLASE YYCJ-RELATED"/>
    <property type="match status" value="1"/>
</dbReference>
<evidence type="ECO:0000313" key="2">
    <source>
        <dbReference type="EMBL" id="ADI30733.1"/>
    </source>
</evidence>